<proteinExistence type="predicted"/>
<organism evidence="2">
    <name type="scientific">Kribbella sp. HUAS MG21</name>
    <dbReference type="NCBI Taxonomy" id="3160966"/>
    <lineage>
        <taxon>Bacteria</taxon>
        <taxon>Bacillati</taxon>
        <taxon>Actinomycetota</taxon>
        <taxon>Actinomycetes</taxon>
        <taxon>Propionibacteriales</taxon>
        <taxon>Kribbellaceae</taxon>
        <taxon>Kribbella</taxon>
    </lineage>
</organism>
<evidence type="ECO:0000256" key="1">
    <source>
        <dbReference type="SAM" id="MobiDB-lite"/>
    </source>
</evidence>
<protein>
    <submittedName>
        <fullName evidence="2">Uncharacterized protein</fullName>
    </submittedName>
</protein>
<dbReference type="AlphaFoldDB" id="A0AAU7T7Z7"/>
<accession>A0AAU7T7Z7</accession>
<feature type="region of interest" description="Disordered" evidence="1">
    <location>
        <begin position="1"/>
        <end position="22"/>
    </location>
</feature>
<feature type="region of interest" description="Disordered" evidence="1">
    <location>
        <begin position="34"/>
        <end position="71"/>
    </location>
</feature>
<feature type="compositionally biased region" description="Polar residues" evidence="1">
    <location>
        <begin position="62"/>
        <end position="71"/>
    </location>
</feature>
<reference evidence="2" key="1">
    <citation type="submission" date="2024-06" db="EMBL/GenBank/DDBJ databases">
        <title>Kribbella sp. strain HUAS MG21 genome sequences.</title>
        <authorList>
            <person name="Mo P."/>
        </authorList>
    </citation>
    <scope>NUCLEOTIDE SEQUENCE</scope>
    <source>
        <strain evidence="2">HUAS MG21</strain>
    </source>
</reference>
<dbReference type="EMBL" id="CP158165">
    <property type="protein sequence ID" value="XBV22790.1"/>
    <property type="molecule type" value="Genomic_DNA"/>
</dbReference>
<sequence>MPKSSGGSVDPPAPGASQAVTVNWSDSPSSWLLHVERASPTKPWTRTTSGPAPMRSKAILSPPTSTYTTSC</sequence>
<name>A0AAU7T7Z7_9ACTN</name>
<gene>
    <name evidence="2" type="ORF">ABN611_30025</name>
</gene>
<evidence type="ECO:0000313" key="2">
    <source>
        <dbReference type="EMBL" id="XBV22790.1"/>
    </source>
</evidence>